<protein>
    <recommendedName>
        <fullName evidence="3">Transposase</fullName>
    </recommendedName>
</protein>
<dbReference type="InterPro" id="IPR036515">
    <property type="entry name" value="Transposase_17_sf"/>
</dbReference>
<dbReference type="Gene3D" id="3.30.70.1290">
    <property type="entry name" value="Transposase IS200-like"/>
    <property type="match status" value="1"/>
</dbReference>
<organism evidence="1 2">
    <name type="scientific">Aliikangiella maris</name>
    <dbReference type="NCBI Taxonomy" id="3162458"/>
    <lineage>
        <taxon>Bacteria</taxon>
        <taxon>Pseudomonadati</taxon>
        <taxon>Pseudomonadota</taxon>
        <taxon>Gammaproteobacteria</taxon>
        <taxon>Oceanospirillales</taxon>
        <taxon>Pleioneaceae</taxon>
        <taxon>Aliikangiella</taxon>
    </lineage>
</organism>
<accession>A0ABV3MN51</accession>
<evidence type="ECO:0000313" key="1">
    <source>
        <dbReference type="EMBL" id="MEW4365614.1"/>
    </source>
</evidence>
<name>A0ABV3MN51_9GAMM</name>
<dbReference type="Proteomes" id="UP001554427">
    <property type="component" value="Unassembled WGS sequence"/>
</dbReference>
<evidence type="ECO:0000313" key="2">
    <source>
        <dbReference type="Proteomes" id="UP001554427"/>
    </source>
</evidence>
<sequence>MNAFLGIHPSGHRRSSDVQICFQNNLWEGRFKSQPLLDEAAVLTAMSYVDLNPIRARIAKNFEQSDYTSIQQRITQLKKNNKPVIPLMKLSNHQSHQNSFSFTTQDYLQLTDWVGRAIRNDKRGYIEQHEPFYKN</sequence>
<comment type="caution">
    <text evidence="1">The sequence shown here is derived from an EMBL/GenBank/DDBJ whole genome shotgun (WGS) entry which is preliminary data.</text>
</comment>
<proteinExistence type="predicted"/>
<dbReference type="EMBL" id="JBFDAH010000007">
    <property type="protein sequence ID" value="MEW4365614.1"/>
    <property type="molecule type" value="Genomic_DNA"/>
</dbReference>
<keyword evidence="2" id="KW-1185">Reference proteome</keyword>
<evidence type="ECO:0008006" key="3">
    <source>
        <dbReference type="Google" id="ProtNLM"/>
    </source>
</evidence>
<reference evidence="1 2" key="1">
    <citation type="submission" date="2024-06" db="EMBL/GenBank/DDBJ databases">
        <title>Aliikangiella maris sp. nov., sp. nov., a phycosphere bacterium isolated from seawater and ecosystem role in Phaeocystis globosa blooms.</title>
        <authorList>
            <person name="Li F."/>
        </authorList>
    </citation>
    <scope>NUCLEOTIDE SEQUENCE [LARGE SCALE GENOMIC DNA]</scope>
    <source>
        <strain evidence="1 2">GXAS 306</strain>
    </source>
</reference>
<dbReference type="RefSeq" id="WP_367023692.1">
    <property type="nucleotide sequence ID" value="NZ_JBFDAH010000007.1"/>
</dbReference>
<dbReference type="PANTHER" id="PTHR34322:SF2">
    <property type="entry name" value="TRANSPOSASE IS200-LIKE DOMAIN-CONTAINING PROTEIN"/>
    <property type="match status" value="1"/>
</dbReference>
<gene>
    <name evidence="1" type="ORF">ABVT42_09130</name>
</gene>
<dbReference type="PANTHER" id="PTHR34322">
    <property type="entry name" value="TRANSPOSASE, Y1_TNP DOMAIN-CONTAINING"/>
    <property type="match status" value="1"/>
</dbReference>